<dbReference type="GO" id="GO:0080120">
    <property type="term" value="P:CAAX-box protein maturation"/>
    <property type="evidence" value="ECO:0007669"/>
    <property type="project" value="UniProtKB-ARBA"/>
</dbReference>
<feature type="transmembrane region" description="Helical" evidence="2">
    <location>
        <begin position="12"/>
        <end position="29"/>
    </location>
</feature>
<sequence length="208" mass="23564">MIEETDNNNKTGWLLAGITILIGLGYQFIPGVLPFGTTIGIFWNALLCGIAGYLMLKDRFTEQFKHFKWKTLAWGLPLTFIVGILSGVIYQQLFGAASQNSIGDVITLQMIFLQVPFMLIGEELLSTNLILGLEKAGISFRWASLICSVLFALWHIPAYGLNIAQLLITLMPIRLVLNYIWKKSESVWVSWICHFLYDCLGFVQFFMK</sequence>
<evidence type="ECO:0000313" key="5">
    <source>
        <dbReference type="EMBL" id="WYJ91658.1"/>
    </source>
</evidence>
<reference evidence="5" key="2">
    <citation type="submission" date="2017-05" db="EMBL/GenBank/DDBJ databases">
        <authorList>
            <consortium name="The Broad Institute Genomics Platform"/>
            <consortium name="The Broad Institute Genomic Center for Infectious Diseases"/>
            <person name="Earl A."/>
            <person name="Manson A."/>
            <person name="Schwartman J."/>
            <person name="Gilmore M."/>
            <person name="Abouelleil A."/>
            <person name="Cao P."/>
            <person name="Chapman S."/>
            <person name="Cusick C."/>
            <person name="Shea T."/>
            <person name="Young S."/>
            <person name="Neafsey D."/>
            <person name="Nusbaum C."/>
            <person name="Birren B."/>
        </authorList>
    </citation>
    <scope>NUCLEOTIDE SEQUENCE</scope>
    <source>
        <strain evidence="5">9E7_DIV0242</strain>
    </source>
</reference>
<comment type="similarity">
    <text evidence="1">Belongs to the UPF0177 family.</text>
</comment>
<dbReference type="InterPro" id="IPR003675">
    <property type="entry name" value="Rce1/LyrA-like_dom"/>
</dbReference>
<evidence type="ECO:0000256" key="1">
    <source>
        <dbReference type="ARBA" id="ARBA00009067"/>
    </source>
</evidence>
<dbReference type="Pfam" id="PF02517">
    <property type="entry name" value="Rce1-like"/>
    <property type="match status" value="1"/>
</dbReference>
<accession>A0A242K1T5</accession>
<gene>
    <name evidence="5" type="ORF">A5888_003426</name>
    <name evidence="4" type="ORF">A5888_003720</name>
</gene>
<dbReference type="EMBL" id="NGMM01000007">
    <property type="protein sequence ID" value="OTP11621.1"/>
    <property type="molecule type" value="Genomic_DNA"/>
</dbReference>
<evidence type="ECO:0000313" key="4">
    <source>
        <dbReference type="EMBL" id="OTP11621.1"/>
    </source>
</evidence>
<feature type="transmembrane region" description="Helical" evidence="2">
    <location>
        <begin position="35"/>
        <end position="56"/>
    </location>
</feature>
<dbReference type="RefSeq" id="WP_086350701.1">
    <property type="nucleotide sequence ID" value="NZ_CP147247.1"/>
</dbReference>
<name>A0A242K1T5_9ENTE</name>
<dbReference type="EMBL" id="CP147247">
    <property type="protein sequence ID" value="WYJ91658.1"/>
    <property type="molecule type" value="Genomic_DNA"/>
</dbReference>
<feature type="domain" description="CAAX prenyl protease 2/Lysostaphin resistance protein A-like" evidence="3">
    <location>
        <begin position="108"/>
        <end position="199"/>
    </location>
</feature>
<reference evidence="5" key="3">
    <citation type="submission" date="2024-03" db="EMBL/GenBank/DDBJ databases">
        <title>The Genome Sequence of Enterococcus sp. DIV0242b.</title>
        <authorList>
            <consortium name="The Broad Institute Genomics Platform"/>
            <consortium name="The Broad Institute Microbial Omics Core"/>
            <consortium name="The Broad Institute Genomic Center for Infectious Diseases"/>
            <person name="Earl A."/>
            <person name="Manson A."/>
            <person name="Gilmore M."/>
            <person name="Schwartman J."/>
            <person name="Shea T."/>
            <person name="Abouelleil A."/>
            <person name="Cao P."/>
            <person name="Chapman S."/>
            <person name="Cusick C."/>
            <person name="Young S."/>
            <person name="Neafsey D."/>
            <person name="Nusbaum C."/>
            <person name="Birren B."/>
        </authorList>
    </citation>
    <scope>NUCLEOTIDE SEQUENCE</scope>
    <source>
        <strain evidence="5">9E7_DIV0242</strain>
    </source>
</reference>
<keyword evidence="2" id="KW-0472">Membrane</keyword>
<reference evidence="4" key="1">
    <citation type="submission" date="2017-05" db="EMBL/GenBank/DDBJ databases">
        <title>The Genome Sequence of Enterococcus sp. 9E7_DIV0242.</title>
        <authorList>
            <consortium name="The Broad Institute Genomics Platform"/>
            <consortium name="The Broad Institute Genomic Center for Infectious Diseases"/>
            <person name="Earl A."/>
            <person name="Manson A."/>
            <person name="Schwartman J."/>
            <person name="Gilmore M."/>
            <person name="Abouelleil A."/>
            <person name="Cao P."/>
            <person name="Chapman S."/>
            <person name="Cusick C."/>
            <person name="Shea T."/>
            <person name="Young S."/>
            <person name="Neafsey D."/>
            <person name="Nusbaum C."/>
            <person name="Birren B."/>
        </authorList>
    </citation>
    <scope>NUCLEOTIDE SEQUENCE [LARGE SCALE GENOMIC DNA]</scope>
    <source>
        <strain evidence="4">9E7_DIV0242</strain>
    </source>
</reference>
<evidence type="ECO:0000259" key="3">
    <source>
        <dbReference type="Pfam" id="PF02517"/>
    </source>
</evidence>
<proteinExistence type="inferred from homology"/>
<evidence type="ECO:0000256" key="2">
    <source>
        <dbReference type="SAM" id="Phobius"/>
    </source>
</evidence>
<keyword evidence="2" id="KW-0812">Transmembrane</keyword>
<dbReference type="AlphaFoldDB" id="A0A242K1T5"/>
<keyword evidence="2" id="KW-1133">Transmembrane helix</keyword>
<feature type="transmembrane region" description="Helical" evidence="2">
    <location>
        <begin position="72"/>
        <end position="93"/>
    </location>
</feature>
<feature type="transmembrane region" description="Helical" evidence="2">
    <location>
        <begin position="138"/>
        <end position="157"/>
    </location>
</feature>
<feature type="transmembrane region" description="Helical" evidence="2">
    <location>
        <begin position="188"/>
        <end position="207"/>
    </location>
</feature>
<dbReference type="Proteomes" id="UP000195141">
    <property type="component" value="Chromosome"/>
</dbReference>
<protein>
    <recommendedName>
        <fullName evidence="3">CAAX prenyl protease 2/Lysostaphin resistance protein A-like domain-containing protein</fullName>
    </recommendedName>
</protein>
<keyword evidence="6" id="KW-1185">Reference proteome</keyword>
<dbReference type="OrthoDB" id="2924640at2"/>
<evidence type="ECO:0000313" key="6">
    <source>
        <dbReference type="Proteomes" id="UP000195141"/>
    </source>
</evidence>
<dbReference type="GO" id="GO:0004175">
    <property type="term" value="F:endopeptidase activity"/>
    <property type="evidence" value="ECO:0007669"/>
    <property type="project" value="UniProtKB-ARBA"/>
</dbReference>
<feature type="transmembrane region" description="Helical" evidence="2">
    <location>
        <begin position="105"/>
        <end position="126"/>
    </location>
</feature>
<organism evidence="4">
    <name type="scientific">Candidatus Enterococcus clewellii</name>
    <dbReference type="NCBI Taxonomy" id="1834193"/>
    <lineage>
        <taxon>Bacteria</taxon>
        <taxon>Bacillati</taxon>
        <taxon>Bacillota</taxon>
        <taxon>Bacilli</taxon>
        <taxon>Lactobacillales</taxon>
        <taxon>Enterococcaceae</taxon>
        <taxon>Enterococcus</taxon>
    </lineage>
</organism>